<gene>
    <name evidence="2" type="ORF">XENOCAPTIV_027731</name>
</gene>
<feature type="transmembrane region" description="Helical" evidence="1">
    <location>
        <begin position="30"/>
        <end position="51"/>
    </location>
</feature>
<keyword evidence="1" id="KW-0472">Membrane</keyword>
<name>A0ABV0RM58_9TELE</name>
<protein>
    <submittedName>
        <fullName evidence="2">Uncharacterized protein</fullName>
    </submittedName>
</protein>
<sequence>MCPLCRREKKTQSALCQNNLQAKQKKFHNTLAPIMLNGLVVSLSFISQILLRGRAMDDRLCDPQPKQMSSTVGKLLPCLPPPVIITTAQFFFSCSHADST</sequence>
<evidence type="ECO:0000256" key="1">
    <source>
        <dbReference type="SAM" id="Phobius"/>
    </source>
</evidence>
<keyword evidence="3" id="KW-1185">Reference proteome</keyword>
<dbReference type="Proteomes" id="UP001434883">
    <property type="component" value="Unassembled WGS sequence"/>
</dbReference>
<dbReference type="EMBL" id="JAHRIN010051144">
    <property type="protein sequence ID" value="MEQ2209267.1"/>
    <property type="molecule type" value="Genomic_DNA"/>
</dbReference>
<evidence type="ECO:0000313" key="2">
    <source>
        <dbReference type="EMBL" id="MEQ2209267.1"/>
    </source>
</evidence>
<accession>A0ABV0RM58</accession>
<keyword evidence="1" id="KW-1133">Transmembrane helix</keyword>
<evidence type="ECO:0000313" key="3">
    <source>
        <dbReference type="Proteomes" id="UP001434883"/>
    </source>
</evidence>
<proteinExistence type="predicted"/>
<reference evidence="2 3" key="1">
    <citation type="submission" date="2021-06" db="EMBL/GenBank/DDBJ databases">
        <authorList>
            <person name="Palmer J.M."/>
        </authorList>
    </citation>
    <scope>NUCLEOTIDE SEQUENCE [LARGE SCALE GENOMIC DNA]</scope>
    <source>
        <strain evidence="2 3">XC_2019</strain>
        <tissue evidence="2">Muscle</tissue>
    </source>
</reference>
<comment type="caution">
    <text evidence="2">The sequence shown here is derived from an EMBL/GenBank/DDBJ whole genome shotgun (WGS) entry which is preliminary data.</text>
</comment>
<organism evidence="2 3">
    <name type="scientific">Xenoophorus captivus</name>
    <dbReference type="NCBI Taxonomy" id="1517983"/>
    <lineage>
        <taxon>Eukaryota</taxon>
        <taxon>Metazoa</taxon>
        <taxon>Chordata</taxon>
        <taxon>Craniata</taxon>
        <taxon>Vertebrata</taxon>
        <taxon>Euteleostomi</taxon>
        <taxon>Actinopterygii</taxon>
        <taxon>Neopterygii</taxon>
        <taxon>Teleostei</taxon>
        <taxon>Neoteleostei</taxon>
        <taxon>Acanthomorphata</taxon>
        <taxon>Ovalentaria</taxon>
        <taxon>Atherinomorphae</taxon>
        <taxon>Cyprinodontiformes</taxon>
        <taxon>Goodeidae</taxon>
        <taxon>Xenoophorus</taxon>
    </lineage>
</organism>
<keyword evidence="1" id="KW-0812">Transmembrane</keyword>